<organism evidence="1 2">
    <name type="scientific">Acinetobacter albensis</name>
    <dbReference type="NCBI Taxonomy" id="1673609"/>
    <lineage>
        <taxon>Bacteria</taxon>
        <taxon>Pseudomonadati</taxon>
        <taxon>Pseudomonadota</taxon>
        <taxon>Gammaproteobacteria</taxon>
        <taxon>Moraxellales</taxon>
        <taxon>Moraxellaceae</taxon>
        <taxon>Acinetobacter</taxon>
    </lineage>
</organism>
<accession>A0ABW9JT87</accession>
<dbReference type="InterPro" id="IPR046618">
    <property type="entry name" value="DUF6731"/>
</dbReference>
<dbReference type="Pfam" id="PF20505">
    <property type="entry name" value="DUF6731"/>
    <property type="match status" value="1"/>
</dbReference>
<dbReference type="EMBL" id="JBJXCW010000008">
    <property type="protein sequence ID" value="MFN0297706.1"/>
    <property type="molecule type" value="Genomic_DNA"/>
</dbReference>
<comment type="caution">
    <text evidence="1">The sequence shown here is derived from an EMBL/GenBank/DDBJ whole genome shotgun (WGS) entry which is preliminary data.</text>
</comment>
<proteinExistence type="predicted"/>
<keyword evidence="2" id="KW-1185">Reference proteome</keyword>
<dbReference type="RefSeq" id="WP_409140275.1">
    <property type="nucleotide sequence ID" value="NZ_JBJXCW010000008.1"/>
</dbReference>
<sequence length="293" mass="33372">MAKKEINFDFYQLVISSSKNTTLRDFFEAIKGGLTDSFVEVRGYTRELYRLDKSKEGYWLGQFRKYRTDQLPAYARFGEDETEIKLDEDQGIIERNCFIFFPDRNILVWQHDAHANHPERFADFLSTTSSDKVEAAPILTKSALMRLMASKTEALKFQISVARPTAPSMYNENKFTESLFSLMNTSGADLFNLIGGVDLRSKDAGYLNSGILKRGLETLVSSGAARTAKVLVLDEGKREWLDLITDRVKTSRQVETDKKSIPFITMIDMIKSAYDEKREVLDEILGTPHATLD</sequence>
<reference evidence="1 2" key="1">
    <citation type="submission" date="2024-12" db="EMBL/GenBank/DDBJ databases">
        <title>C001-4G Acinetobacter sp. assembled genome.</title>
        <authorList>
            <person name="D'Arcy K."/>
            <person name="Kingdon A.D.H."/>
            <person name="Breen A."/>
            <person name="Mckeown C."/>
            <person name="Allman E."/>
            <person name="Sharma P."/>
            <person name="Mcleman A."/>
            <person name="Roberts A.P."/>
        </authorList>
    </citation>
    <scope>NUCLEOTIDE SEQUENCE [LARGE SCALE GENOMIC DNA]</scope>
    <source>
        <strain evidence="1 2">C1-4G</strain>
    </source>
</reference>
<protein>
    <submittedName>
        <fullName evidence="1">DUF6731 family protein</fullName>
    </submittedName>
</protein>
<evidence type="ECO:0000313" key="1">
    <source>
        <dbReference type="EMBL" id="MFN0297706.1"/>
    </source>
</evidence>
<name>A0ABW9JT87_9GAMM</name>
<evidence type="ECO:0000313" key="2">
    <source>
        <dbReference type="Proteomes" id="UP001632339"/>
    </source>
</evidence>
<dbReference type="Proteomes" id="UP001632339">
    <property type="component" value="Unassembled WGS sequence"/>
</dbReference>
<gene>
    <name evidence="1" type="ORF">ACKVE0_09260</name>
</gene>